<reference evidence="1 2" key="1">
    <citation type="submission" date="2022-03" db="EMBL/GenBank/DDBJ databases">
        <title>Metagenome-assembled genomes from swine fecal metagenomes.</title>
        <authorList>
            <person name="Holman D.B."/>
            <person name="Kommadath A."/>
        </authorList>
    </citation>
    <scope>NUCLEOTIDE SEQUENCE [LARGE SCALE GENOMIC DNA]</scope>
    <source>
        <strain evidence="1">SUG147</strain>
    </source>
</reference>
<evidence type="ECO:0000313" key="1">
    <source>
        <dbReference type="EMBL" id="MCI5755373.1"/>
    </source>
</evidence>
<dbReference type="EMBL" id="JALEMU010000058">
    <property type="protein sequence ID" value="MCI5755373.1"/>
    <property type="molecule type" value="Genomic_DNA"/>
</dbReference>
<name>A0AAE3K461_9BACT</name>
<evidence type="ECO:0008006" key="3">
    <source>
        <dbReference type="Google" id="ProtNLM"/>
    </source>
</evidence>
<dbReference type="AlphaFoldDB" id="A0AAE3K461"/>
<comment type="caution">
    <text evidence="1">The sequence shown here is derived from an EMBL/GenBank/DDBJ whole genome shotgun (WGS) entry which is preliminary data.</text>
</comment>
<organism evidence="1 2">
    <name type="scientific">Candidatus Colimorpha enterica</name>
    <dbReference type="NCBI Taxonomy" id="3083063"/>
    <lineage>
        <taxon>Bacteria</taxon>
        <taxon>Pseudomonadati</taxon>
        <taxon>Bacteroidota</taxon>
        <taxon>Bacteroidia</taxon>
        <taxon>Bacteroidales</taxon>
        <taxon>Candidatus Colimorpha</taxon>
    </lineage>
</organism>
<accession>A0AAE3K461</accession>
<dbReference type="Proteomes" id="UP001139365">
    <property type="component" value="Unassembled WGS sequence"/>
</dbReference>
<sequence>MKDERTLAFINFHAILGALTELCRLDKGAAKLIAGKKVAVGISVKDGPCGTLFFNDGKCTVGEGTAEADIKLPFSSCAKFNGMINGTVTPIPSRGFTKIGFLTKQFTLLTDMLTRYLRATDSDPADPDFMRISTYLTFYVVTEAISQIGNNDPIGRASASYIVDGTAKLAIGDEIGAGIAAKDHVLKTVHAMPEEFMSYMIFGDVELANQLFAGKVNSVACVGKGLIKIGGMISQVDNINRILDRVSLYLA</sequence>
<proteinExistence type="predicted"/>
<protein>
    <recommendedName>
        <fullName evidence="3">SCP2 domain-containing protein</fullName>
    </recommendedName>
</protein>
<gene>
    <name evidence="1" type="ORF">MR241_03660</name>
</gene>
<evidence type="ECO:0000313" key="2">
    <source>
        <dbReference type="Proteomes" id="UP001139365"/>
    </source>
</evidence>